<dbReference type="EMBL" id="BKCJ010006603">
    <property type="protein sequence ID" value="GEU72993.1"/>
    <property type="molecule type" value="Genomic_DNA"/>
</dbReference>
<comment type="caution">
    <text evidence="1">The sequence shown here is derived from an EMBL/GenBank/DDBJ whole genome shotgun (WGS) entry which is preliminary data.</text>
</comment>
<protein>
    <submittedName>
        <fullName evidence="1">Uncharacterized protein</fullName>
    </submittedName>
</protein>
<dbReference type="AlphaFoldDB" id="A0A6L2MG71"/>
<evidence type="ECO:0000313" key="1">
    <source>
        <dbReference type="EMBL" id="GEU72993.1"/>
    </source>
</evidence>
<name>A0A6L2MG71_TANCI</name>
<organism evidence="1">
    <name type="scientific">Tanacetum cinerariifolium</name>
    <name type="common">Dalmatian daisy</name>
    <name type="synonym">Chrysanthemum cinerariifolium</name>
    <dbReference type="NCBI Taxonomy" id="118510"/>
    <lineage>
        <taxon>Eukaryota</taxon>
        <taxon>Viridiplantae</taxon>
        <taxon>Streptophyta</taxon>
        <taxon>Embryophyta</taxon>
        <taxon>Tracheophyta</taxon>
        <taxon>Spermatophyta</taxon>
        <taxon>Magnoliopsida</taxon>
        <taxon>eudicotyledons</taxon>
        <taxon>Gunneridae</taxon>
        <taxon>Pentapetalae</taxon>
        <taxon>asterids</taxon>
        <taxon>campanulids</taxon>
        <taxon>Asterales</taxon>
        <taxon>Asteraceae</taxon>
        <taxon>Asteroideae</taxon>
        <taxon>Anthemideae</taxon>
        <taxon>Anthemidinae</taxon>
        <taxon>Tanacetum</taxon>
    </lineage>
</organism>
<accession>A0A6L2MG71</accession>
<reference evidence="1" key="1">
    <citation type="journal article" date="2019" name="Sci. Rep.">
        <title>Draft genome of Tanacetum cinerariifolium, the natural source of mosquito coil.</title>
        <authorList>
            <person name="Yamashiro T."/>
            <person name="Shiraishi A."/>
            <person name="Satake H."/>
            <person name="Nakayama K."/>
        </authorList>
    </citation>
    <scope>NUCLEOTIDE SEQUENCE</scope>
</reference>
<sequence>MCTYLKNMEGKKLIDLKNKSFNSIQKMFDRAFKRVNTFVDYIIELVEESSKKSKEEVTEGSFKRAGTVLEQESVKKQKIDKETTKLQQLVKIILDEEGVVIDAIPLAVKPPSIPTKSLPCTINTKPRHEFIYKAPSIHNENDKGDVAFIEEGVIKPIPPIPNPILIKSNSLTVSPFLKDCIVLIPYMNAKMFADNVLLNTVSDKELQSYDGIETGKMKKEIKKDDKGMSEVPNKEWKLSDKMALHNKEQRSLSLPMTPTKIPRLNRIIKES</sequence>
<gene>
    <name evidence="1" type="ORF">Tci_044971</name>
</gene>
<proteinExistence type="predicted"/>